<dbReference type="Pfam" id="PF13304">
    <property type="entry name" value="AAA_21"/>
    <property type="match status" value="1"/>
</dbReference>
<dbReference type="EMBL" id="JOKH01000001">
    <property type="protein sequence ID" value="KEQ19725.1"/>
    <property type="molecule type" value="Genomic_DNA"/>
</dbReference>
<dbReference type="SUPFAM" id="SSF52540">
    <property type="entry name" value="P-loop containing nucleoside triphosphate hydrolases"/>
    <property type="match status" value="1"/>
</dbReference>
<feature type="domain" description="AAA+ ATPase" evidence="1">
    <location>
        <begin position="21"/>
        <end position="304"/>
    </location>
</feature>
<dbReference type="InterPro" id="IPR003593">
    <property type="entry name" value="AAA+_ATPase"/>
</dbReference>
<organism evidence="2 3">
    <name type="scientific">Endozoicomonas numazuensis</name>
    <dbReference type="NCBI Taxonomy" id="1137799"/>
    <lineage>
        <taxon>Bacteria</taxon>
        <taxon>Pseudomonadati</taxon>
        <taxon>Pseudomonadota</taxon>
        <taxon>Gammaproteobacteria</taxon>
        <taxon>Oceanospirillales</taxon>
        <taxon>Endozoicomonadaceae</taxon>
        <taxon>Endozoicomonas</taxon>
    </lineage>
</organism>
<dbReference type="InterPro" id="IPR003959">
    <property type="entry name" value="ATPase_AAA_core"/>
</dbReference>
<evidence type="ECO:0000259" key="1">
    <source>
        <dbReference type="SMART" id="SM00382"/>
    </source>
</evidence>
<dbReference type="PANTHER" id="PTHR43581:SF4">
    <property type="entry name" value="ATP_GTP PHOSPHATASE"/>
    <property type="match status" value="1"/>
</dbReference>
<dbReference type="GO" id="GO:0016887">
    <property type="term" value="F:ATP hydrolysis activity"/>
    <property type="evidence" value="ECO:0007669"/>
    <property type="project" value="InterPro"/>
</dbReference>
<dbReference type="GO" id="GO:0005524">
    <property type="term" value="F:ATP binding"/>
    <property type="evidence" value="ECO:0007669"/>
    <property type="project" value="InterPro"/>
</dbReference>
<evidence type="ECO:0000313" key="2">
    <source>
        <dbReference type="EMBL" id="KEQ19725.1"/>
    </source>
</evidence>
<dbReference type="Proteomes" id="UP000028073">
    <property type="component" value="Unassembled WGS sequence"/>
</dbReference>
<dbReference type="STRING" id="1137799.GZ78_07590"/>
<dbReference type="Gene3D" id="3.40.50.300">
    <property type="entry name" value="P-loop containing nucleotide triphosphate hydrolases"/>
    <property type="match status" value="1"/>
</dbReference>
<proteinExistence type="predicted"/>
<dbReference type="InterPro" id="IPR027417">
    <property type="entry name" value="P-loop_NTPase"/>
</dbReference>
<dbReference type="CDD" id="cd00267">
    <property type="entry name" value="ABC_ATPase"/>
    <property type="match status" value="1"/>
</dbReference>
<name>A0A081NMQ2_9GAMM</name>
<protein>
    <submittedName>
        <fullName evidence="2">ATPase</fullName>
    </submittedName>
</protein>
<comment type="caution">
    <text evidence="2">The sequence shown here is derived from an EMBL/GenBank/DDBJ whole genome shotgun (WGS) entry which is preliminary data.</text>
</comment>
<reference evidence="2 3" key="1">
    <citation type="submission" date="2014-06" db="EMBL/GenBank/DDBJ databases">
        <title>Whole Genome Sequences of Three Symbiotic Endozoicomonas Bacteria.</title>
        <authorList>
            <person name="Neave M.J."/>
            <person name="Apprill A."/>
            <person name="Voolstra C.R."/>
        </authorList>
    </citation>
    <scope>NUCLEOTIDE SEQUENCE [LARGE SCALE GENOMIC DNA]</scope>
    <source>
        <strain evidence="2 3">DSM 25634</strain>
    </source>
</reference>
<keyword evidence="3" id="KW-1185">Reference proteome</keyword>
<gene>
    <name evidence="2" type="ORF">GZ78_07590</name>
</gene>
<dbReference type="OrthoDB" id="9815944at2"/>
<sequence length="338" mass="37521">MIKVFEFKNLGPLDYVAADNLGQINLIIGPNSAGKTWLLKALYAAIRTLEETGRGHSNSSLSDVLSDKLYWTFQSGKLGDIVSKGKGKKLSASVTLKGQPPLDFSFGQDTAKQVGDVTSEGLHRREANSIFMPPKEVLSLDKIILQTAIIEKQFGFDSTYTDLVLALQKQEPQGKSNLPLAQTGHALESMFAGRIEYDRNRKEWIYKVGNTRFSINATAEGIKKIGILDILIRNQYLTQDSVVFIDEPESALHPTAITQLFDIIELLAKQGMQFFIASHSYYVVKKLYITALQENIDIPVLIANGNGQWQQASLKDGIPDNEIINESVRLFEQEIGVA</sequence>
<accession>A0A081NMQ2</accession>
<dbReference type="PANTHER" id="PTHR43581">
    <property type="entry name" value="ATP/GTP PHOSPHATASE"/>
    <property type="match status" value="1"/>
</dbReference>
<dbReference type="AlphaFoldDB" id="A0A081NMQ2"/>
<dbReference type="RefSeq" id="WP_034834407.1">
    <property type="nucleotide sequence ID" value="NZ_JOKH01000001.1"/>
</dbReference>
<evidence type="ECO:0000313" key="3">
    <source>
        <dbReference type="Proteomes" id="UP000028073"/>
    </source>
</evidence>
<dbReference type="InterPro" id="IPR051396">
    <property type="entry name" value="Bact_Antivir_Def_Nuclease"/>
</dbReference>
<dbReference type="eggNOG" id="COG1106">
    <property type="taxonomic scope" value="Bacteria"/>
</dbReference>
<dbReference type="SMART" id="SM00382">
    <property type="entry name" value="AAA"/>
    <property type="match status" value="1"/>
</dbReference>